<evidence type="ECO:0000313" key="2">
    <source>
        <dbReference type="Proteomes" id="UP000011064"/>
    </source>
</evidence>
<reference evidence="2" key="1">
    <citation type="submission" date="2010-09" db="EMBL/GenBank/DDBJ databases">
        <title>The genome sequence of Geomyces destructans 20631-21.</title>
        <authorList>
            <consortium name="The Broad Institute Genome Sequencing Platform"/>
            <person name="Cuomo C.A."/>
            <person name="Blehert D.S."/>
            <person name="Lorch J.M."/>
            <person name="Young S.K."/>
            <person name="Zeng Q."/>
            <person name="Gargeya S."/>
            <person name="Fitzgerald M."/>
            <person name="Haas B."/>
            <person name="Abouelleil A."/>
            <person name="Alvarado L."/>
            <person name="Arachchi H.M."/>
            <person name="Berlin A."/>
            <person name="Brown A."/>
            <person name="Chapman S.B."/>
            <person name="Chen Z."/>
            <person name="Dunbar C."/>
            <person name="Freedman E."/>
            <person name="Gearin G."/>
            <person name="Gellesch M."/>
            <person name="Goldberg J."/>
            <person name="Griggs A."/>
            <person name="Gujja S."/>
            <person name="Heiman D."/>
            <person name="Howarth C."/>
            <person name="Larson L."/>
            <person name="Lui A."/>
            <person name="MacDonald P.J.P."/>
            <person name="Montmayeur A."/>
            <person name="Murphy C."/>
            <person name="Neiman D."/>
            <person name="Pearson M."/>
            <person name="Priest M."/>
            <person name="Roberts A."/>
            <person name="Saif S."/>
            <person name="Shea T."/>
            <person name="Shenoy N."/>
            <person name="Sisk P."/>
            <person name="Stolte C."/>
            <person name="Sykes S."/>
            <person name="Wortman J."/>
            <person name="Nusbaum C."/>
            <person name="Birren B."/>
        </authorList>
    </citation>
    <scope>NUCLEOTIDE SEQUENCE [LARGE SCALE GENOMIC DNA]</scope>
    <source>
        <strain evidence="2">ATCC MYA-4855 / 20631-21</strain>
    </source>
</reference>
<dbReference type="HOGENOM" id="CLU_105964_0_0_1"/>
<dbReference type="InParanoid" id="L8GCD5"/>
<keyword evidence="2" id="KW-1185">Reference proteome</keyword>
<dbReference type="AlphaFoldDB" id="L8GCD5"/>
<protein>
    <submittedName>
        <fullName evidence="1">Uncharacterized protein</fullName>
    </submittedName>
</protein>
<proteinExistence type="predicted"/>
<sequence length="219" mass="24737">MLRAEGVRGLRERLRCSSPVHPALPAAPTLETTGYYYSITVAQSQVRNHDHDGGMSSTHQQDGADHLSIVAPSASHSTLDSISQTLYIVVNRGDPIDSYSMRHTSFWVEFSDGRSLLSHVCGAASFFEFEECWNEAQPQEGRNFERIIFVMTMRTTVDDMTIRNTLRQTPINNKERSWNCQTWIGDELKRQDAKLLREANTVSAADQMVDVLLEALDEE</sequence>
<accession>L8GCD5</accession>
<name>L8GCD5_PSED2</name>
<organism evidence="1 2">
    <name type="scientific">Pseudogymnoascus destructans (strain ATCC MYA-4855 / 20631-21)</name>
    <name type="common">Bat white-nose syndrome fungus</name>
    <name type="synonym">Geomyces destructans</name>
    <dbReference type="NCBI Taxonomy" id="658429"/>
    <lineage>
        <taxon>Eukaryota</taxon>
        <taxon>Fungi</taxon>
        <taxon>Dikarya</taxon>
        <taxon>Ascomycota</taxon>
        <taxon>Pezizomycotina</taxon>
        <taxon>Leotiomycetes</taxon>
        <taxon>Thelebolales</taxon>
        <taxon>Thelebolaceae</taxon>
        <taxon>Pseudogymnoascus</taxon>
    </lineage>
</organism>
<dbReference type="OrthoDB" id="37659at2759"/>
<dbReference type="VEuPathDB" id="FungiDB:GMDG_04985"/>
<evidence type="ECO:0000313" key="1">
    <source>
        <dbReference type="EMBL" id="ELR10727.1"/>
    </source>
</evidence>
<gene>
    <name evidence="1" type="ORF">GMDG_04985</name>
</gene>
<dbReference type="Proteomes" id="UP000011064">
    <property type="component" value="Unassembled WGS sequence"/>
</dbReference>
<dbReference type="STRING" id="658429.L8GCD5"/>
<dbReference type="EMBL" id="GL573266">
    <property type="protein sequence ID" value="ELR10727.1"/>
    <property type="molecule type" value="Genomic_DNA"/>
</dbReference>